<dbReference type="EMBL" id="JAPFFF010000001">
    <property type="protein sequence ID" value="KAK8897852.1"/>
    <property type="molecule type" value="Genomic_DNA"/>
</dbReference>
<comment type="subcellular location">
    <subcellularLocation>
        <location evidence="1">Nucleus</location>
    </subcellularLocation>
</comment>
<keyword evidence="6" id="KW-1185">Reference proteome</keyword>
<evidence type="ECO:0000259" key="4">
    <source>
        <dbReference type="PROSITE" id="PS50013"/>
    </source>
</evidence>
<feature type="region of interest" description="Disordered" evidence="3">
    <location>
        <begin position="1"/>
        <end position="46"/>
    </location>
</feature>
<feature type="compositionally biased region" description="Acidic residues" evidence="3">
    <location>
        <begin position="32"/>
        <end position="46"/>
    </location>
</feature>
<dbReference type="InterPro" id="IPR051219">
    <property type="entry name" value="Heterochromatin_chromo-domain"/>
</dbReference>
<reference evidence="5 6" key="1">
    <citation type="submission" date="2024-04" db="EMBL/GenBank/DDBJ databases">
        <title>Tritrichomonas musculus Genome.</title>
        <authorList>
            <person name="Alves-Ferreira E."/>
            <person name="Grigg M."/>
            <person name="Lorenzi H."/>
            <person name="Galac M."/>
        </authorList>
    </citation>
    <scope>NUCLEOTIDE SEQUENCE [LARGE SCALE GENOMIC DNA]</scope>
    <source>
        <strain evidence="5 6">EAF2021</strain>
    </source>
</reference>
<evidence type="ECO:0000256" key="1">
    <source>
        <dbReference type="ARBA" id="ARBA00004123"/>
    </source>
</evidence>
<name>A0ABR2L3T5_9EUKA</name>
<gene>
    <name evidence="5" type="ORF">M9Y10_000080</name>
</gene>
<dbReference type="Gene3D" id="2.40.50.40">
    <property type="match status" value="1"/>
</dbReference>
<dbReference type="SMART" id="SM00298">
    <property type="entry name" value="CHROMO"/>
    <property type="match status" value="1"/>
</dbReference>
<dbReference type="SUPFAM" id="SSF54160">
    <property type="entry name" value="Chromo domain-like"/>
    <property type="match status" value="1"/>
</dbReference>
<comment type="caution">
    <text evidence="5">The sequence shown here is derived from an EMBL/GenBank/DDBJ whole genome shotgun (WGS) entry which is preliminary data.</text>
</comment>
<accession>A0ABR2L3T5</accession>
<dbReference type="InterPro" id="IPR000953">
    <property type="entry name" value="Chromo/chromo_shadow_dom"/>
</dbReference>
<dbReference type="PROSITE" id="PS00598">
    <property type="entry name" value="CHROMO_1"/>
    <property type="match status" value="1"/>
</dbReference>
<dbReference type="InterPro" id="IPR023779">
    <property type="entry name" value="Chromodomain_CS"/>
</dbReference>
<evidence type="ECO:0000313" key="5">
    <source>
        <dbReference type="EMBL" id="KAK8897852.1"/>
    </source>
</evidence>
<dbReference type="PANTHER" id="PTHR22812">
    <property type="entry name" value="CHROMOBOX PROTEIN"/>
    <property type="match status" value="1"/>
</dbReference>
<evidence type="ECO:0000256" key="3">
    <source>
        <dbReference type="SAM" id="MobiDB-lite"/>
    </source>
</evidence>
<sequence length="175" mass="20354">MTLRKLDQISDESSDIESNEKSHKKIKKVLDEDSNEDSDSNYGGEEEDGTWVVEKIIDHKVDSRGRRKFLLKWKGFPNDENTWENEEDLSCPELLSEYLKKAKIYEKENMGKGHLIEKPTQITKCSINKNKQLIYTAVYKNGKTKDMTSKDLFKLSPEIQIKFLEEIADFPEQSS</sequence>
<protein>
    <submittedName>
        <fullName evidence="5">Chromobox protein 1</fullName>
    </submittedName>
</protein>
<dbReference type="PROSITE" id="PS50013">
    <property type="entry name" value="CHROMO_2"/>
    <property type="match status" value="1"/>
</dbReference>
<keyword evidence="2" id="KW-0539">Nucleus</keyword>
<organism evidence="5 6">
    <name type="scientific">Tritrichomonas musculus</name>
    <dbReference type="NCBI Taxonomy" id="1915356"/>
    <lineage>
        <taxon>Eukaryota</taxon>
        <taxon>Metamonada</taxon>
        <taxon>Parabasalia</taxon>
        <taxon>Tritrichomonadida</taxon>
        <taxon>Tritrichomonadidae</taxon>
        <taxon>Tritrichomonas</taxon>
    </lineage>
</organism>
<evidence type="ECO:0000256" key="2">
    <source>
        <dbReference type="ARBA" id="ARBA00023242"/>
    </source>
</evidence>
<dbReference type="Pfam" id="PF00385">
    <property type="entry name" value="Chromo"/>
    <property type="match status" value="1"/>
</dbReference>
<dbReference type="InterPro" id="IPR016197">
    <property type="entry name" value="Chromo-like_dom_sf"/>
</dbReference>
<feature type="domain" description="Chromo" evidence="4">
    <location>
        <begin position="51"/>
        <end position="110"/>
    </location>
</feature>
<dbReference type="Proteomes" id="UP001470230">
    <property type="component" value="Unassembled WGS sequence"/>
</dbReference>
<evidence type="ECO:0000313" key="6">
    <source>
        <dbReference type="Proteomes" id="UP001470230"/>
    </source>
</evidence>
<dbReference type="InterPro" id="IPR023780">
    <property type="entry name" value="Chromo_domain"/>
</dbReference>
<proteinExistence type="predicted"/>